<accession>A0A2K9H7N8</accession>
<gene>
    <name evidence="1" type="ORF">SAMN06265364_12258</name>
</gene>
<dbReference type="RefSeq" id="WP_089366635.1">
    <property type="nucleotide sequence ID" value="NZ_CP023863.1"/>
</dbReference>
<dbReference type="EMBL" id="FZNZ01000022">
    <property type="protein sequence ID" value="SNR95362.1"/>
    <property type="molecule type" value="Genomic_DNA"/>
</dbReference>
<proteinExistence type="predicted"/>
<dbReference type="KEGG" id="pje:CRM71_04340"/>
<dbReference type="GeneID" id="94028655"/>
<evidence type="ECO:0000313" key="2">
    <source>
        <dbReference type="Proteomes" id="UP000198427"/>
    </source>
</evidence>
<comment type="caution">
    <text evidence="1">The sequence shown here is derived from an EMBL/GenBank/DDBJ whole genome shotgun (WGS) entry which is preliminary data.</text>
</comment>
<dbReference type="AlphaFoldDB" id="A0A2K9H7N8"/>
<name>A0A2K9H7N8_9BACT</name>
<dbReference type="OrthoDB" id="1376075at2"/>
<organism evidence="1 2">
    <name type="scientific">Prevotella jejuni</name>
    <dbReference type="NCBI Taxonomy" id="1177574"/>
    <lineage>
        <taxon>Bacteria</taxon>
        <taxon>Pseudomonadati</taxon>
        <taxon>Bacteroidota</taxon>
        <taxon>Bacteroidia</taxon>
        <taxon>Bacteroidales</taxon>
        <taxon>Prevotellaceae</taxon>
        <taxon>Prevotella</taxon>
    </lineage>
</organism>
<dbReference type="Proteomes" id="UP000198427">
    <property type="component" value="Unassembled WGS sequence"/>
</dbReference>
<sequence length="73" mass="8592">MRRSTGRFEIHMNTMGWKISNEHYAKWKKNVGKSFKAPQTRVAPMYLGGEKKRNMNAGKTRLESTAVYRRIIF</sequence>
<reference evidence="1 2" key="1">
    <citation type="submission" date="2017-06" db="EMBL/GenBank/DDBJ databases">
        <authorList>
            <person name="Varghese N."/>
            <person name="Submissions S."/>
        </authorList>
    </citation>
    <scope>NUCLEOTIDE SEQUENCE [LARGE SCALE GENOMIC DNA]</scope>
    <source>
        <strain evidence="1 2">DSM 26989</strain>
    </source>
</reference>
<keyword evidence="2" id="KW-1185">Reference proteome</keyword>
<evidence type="ECO:0000313" key="1">
    <source>
        <dbReference type="EMBL" id="SNR95362.1"/>
    </source>
</evidence>
<protein>
    <submittedName>
        <fullName evidence="1">Uncharacterized protein</fullName>
    </submittedName>
</protein>